<dbReference type="EMBL" id="CACVBS010000039">
    <property type="protein sequence ID" value="CAA7263473.1"/>
    <property type="molecule type" value="Genomic_DNA"/>
</dbReference>
<proteinExistence type="predicted"/>
<dbReference type="OrthoDB" id="2963117at2759"/>
<gene>
    <name evidence="1" type="ORF">AAE3_LOCUS5619</name>
</gene>
<evidence type="ECO:0000313" key="2">
    <source>
        <dbReference type="Proteomes" id="UP000467700"/>
    </source>
</evidence>
<name>A0A8S0WJ26_CYCAE</name>
<accession>A0A8S0WJ26</accession>
<sequence length="236" mass="26561">MTRLSEDIPFPGQLAHEPAPQAEAVVSGVDAWVVYQLKNNLLRGVHYENQLYGHWNAYLYELFPSRRRFMITPQAIIRTPVAGEGEPEDIDDADRSFGSTGAIFESRNLPGFEECIKYPDFVPFKEVPQVDGEIIHHPITIVEVKRDLQGLEDGHSQMVGYMTTAARHRNTPRTLRGFLLGGHHLKVYTIQTGIEGAEPEVGDRRDILVPQQEEGSYDIALELAKLAAERWNEVAA</sequence>
<keyword evidence="2" id="KW-1185">Reference proteome</keyword>
<evidence type="ECO:0000313" key="1">
    <source>
        <dbReference type="EMBL" id="CAA7263473.1"/>
    </source>
</evidence>
<dbReference type="AlphaFoldDB" id="A0A8S0WJ26"/>
<protein>
    <submittedName>
        <fullName evidence="1">Uncharacterized protein</fullName>
    </submittedName>
</protein>
<organism evidence="1 2">
    <name type="scientific">Cyclocybe aegerita</name>
    <name type="common">Black poplar mushroom</name>
    <name type="synonym">Agrocybe aegerita</name>
    <dbReference type="NCBI Taxonomy" id="1973307"/>
    <lineage>
        <taxon>Eukaryota</taxon>
        <taxon>Fungi</taxon>
        <taxon>Dikarya</taxon>
        <taxon>Basidiomycota</taxon>
        <taxon>Agaricomycotina</taxon>
        <taxon>Agaricomycetes</taxon>
        <taxon>Agaricomycetidae</taxon>
        <taxon>Agaricales</taxon>
        <taxon>Agaricineae</taxon>
        <taxon>Bolbitiaceae</taxon>
        <taxon>Cyclocybe</taxon>
    </lineage>
</organism>
<dbReference type="Proteomes" id="UP000467700">
    <property type="component" value="Unassembled WGS sequence"/>
</dbReference>
<comment type="caution">
    <text evidence="1">The sequence shown here is derived from an EMBL/GenBank/DDBJ whole genome shotgun (WGS) entry which is preliminary data.</text>
</comment>
<reference evidence="1 2" key="1">
    <citation type="submission" date="2020-01" db="EMBL/GenBank/DDBJ databases">
        <authorList>
            <person name="Gupta K D."/>
        </authorList>
    </citation>
    <scope>NUCLEOTIDE SEQUENCE [LARGE SCALE GENOMIC DNA]</scope>
</reference>